<keyword evidence="2" id="KW-1185">Reference proteome</keyword>
<evidence type="ECO:0000313" key="2">
    <source>
        <dbReference type="Proteomes" id="UP001241656"/>
    </source>
</evidence>
<gene>
    <name evidence="1" type="ORF">QGN23_04085</name>
</gene>
<name>A0ABY8REU3_9FLAO</name>
<reference evidence="1 2" key="1">
    <citation type="submission" date="2023-05" db="EMBL/GenBank/DDBJ databases">
        <title>Genomic insight into Chryseobacterium sp. wdc7 isolated forest soil (Gotjawal).</title>
        <authorList>
            <person name="Park S.-J."/>
        </authorList>
    </citation>
    <scope>NUCLEOTIDE SEQUENCE [LARGE SCALE GENOMIC DNA]</scope>
    <source>
        <strain evidence="2">wdc7</strain>
    </source>
</reference>
<sequence length="40" mass="4621">METKNKNIKTFAGHLDKRHGKTGTEELTLKLKQNLLQLEN</sequence>
<evidence type="ECO:0000313" key="1">
    <source>
        <dbReference type="EMBL" id="WHF52465.1"/>
    </source>
</evidence>
<dbReference type="Proteomes" id="UP001241656">
    <property type="component" value="Chromosome"/>
</dbReference>
<accession>A0ABY8REU3</accession>
<dbReference type="RefSeq" id="WP_282905757.1">
    <property type="nucleotide sequence ID" value="NZ_CP124855.1"/>
</dbReference>
<organism evidence="1 2">
    <name type="scientific">Chryseobacterium gotjawalense</name>
    <dbReference type="NCBI Taxonomy" id="3042315"/>
    <lineage>
        <taxon>Bacteria</taxon>
        <taxon>Pseudomonadati</taxon>
        <taxon>Bacteroidota</taxon>
        <taxon>Flavobacteriia</taxon>
        <taxon>Flavobacteriales</taxon>
        <taxon>Weeksellaceae</taxon>
        <taxon>Chryseobacterium group</taxon>
        <taxon>Chryseobacterium</taxon>
    </lineage>
</organism>
<dbReference type="EMBL" id="CP124855">
    <property type="protein sequence ID" value="WHF52465.1"/>
    <property type="molecule type" value="Genomic_DNA"/>
</dbReference>
<proteinExistence type="predicted"/>
<protein>
    <submittedName>
        <fullName evidence="1">Uncharacterized protein</fullName>
    </submittedName>
</protein>